<protein>
    <submittedName>
        <fullName evidence="1">Cellobiose transport system substrate-binding protein</fullName>
    </submittedName>
</protein>
<dbReference type="EMBL" id="JAVDYB010000001">
    <property type="protein sequence ID" value="MDR7276682.1"/>
    <property type="molecule type" value="Genomic_DNA"/>
</dbReference>
<organism evidence="1 2">
    <name type="scientific">Catenuloplanes atrovinosus</name>
    <dbReference type="NCBI Taxonomy" id="137266"/>
    <lineage>
        <taxon>Bacteria</taxon>
        <taxon>Bacillati</taxon>
        <taxon>Actinomycetota</taxon>
        <taxon>Actinomycetes</taxon>
        <taxon>Micromonosporales</taxon>
        <taxon>Micromonosporaceae</taxon>
        <taxon>Catenuloplanes</taxon>
    </lineage>
</organism>
<dbReference type="PANTHER" id="PTHR43649:SF32">
    <property type="entry name" value="SUGAR BINDING SECRETED PROTEIN"/>
    <property type="match status" value="1"/>
</dbReference>
<reference evidence="1" key="1">
    <citation type="submission" date="2023-07" db="EMBL/GenBank/DDBJ databases">
        <title>Sequencing the genomes of 1000 actinobacteria strains.</title>
        <authorList>
            <person name="Klenk H.-P."/>
        </authorList>
    </citation>
    <scope>NUCLEOTIDE SEQUENCE</scope>
    <source>
        <strain evidence="1">DSM 44707</strain>
    </source>
</reference>
<dbReference type="SUPFAM" id="SSF53850">
    <property type="entry name" value="Periplasmic binding protein-like II"/>
    <property type="match status" value="1"/>
</dbReference>
<sequence length="427" mass="45197">MSMSRRRVLRAAAGLATASITGCGGDGPGIATGGGETVLWYWPGGLSGAVLSDAVTHFAARTTLRPTPIDGDYRARLAEVLAGPPTAVPSIAGIRSEEIAAFLPRADLFADLRPLGAEEVAGQYVPWKWQQASAPDNRLIGFPAGIGPTAMYYRTDVFERAGLPVEPTEVADAIGTWNDYVEAGLQIGRALPGTRLLRNAQELFVIVVHQGAKRFIDEANHFVGDGTHVRAAWETAARLVGTGVSAGIPAADDARWRTALRDGTLATELGAAWRGHDLKTAAPGASGRWRVTSGPAAGADYGGAFLSLPVNGRDPALAYEIVAWLLSPENQARAFTDAGLFPASPATYTMAALREPDPYFGGQLTGEVFGASAERARLVYEAPADVDVQRVYVRQLGAYERGDKTETEAWRDAVAEGRRLATSLGVN</sequence>
<accession>A0AAE3YP98</accession>
<dbReference type="Pfam" id="PF13416">
    <property type="entry name" value="SBP_bac_8"/>
    <property type="match status" value="1"/>
</dbReference>
<dbReference type="PROSITE" id="PS51318">
    <property type="entry name" value="TAT"/>
    <property type="match status" value="1"/>
</dbReference>
<dbReference type="InterPro" id="IPR006059">
    <property type="entry name" value="SBP"/>
</dbReference>
<evidence type="ECO:0000313" key="2">
    <source>
        <dbReference type="Proteomes" id="UP001183643"/>
    </source>
</evidence>
<proteinExistence type="predicted"/>
<dbReference type="PANTHER" id="PTHR43649">
    <property type="entry name" value="ARABINOSE-BINDING PROTEIN-RELATED"/>
    <property type="match status" value="1"/>
</dbReference>
<dbReference type="Gene3D" id="3.40.190.10">
    <property type="entry name" value="Periplasmic binding protein-like II"/>
    <property type="match status" value="1"/>
</dbReference>
<keyword evidence="2" id="KW-1185">Reference proteome</keyword>
<dbReference type="InterPro" id="IPR006311">
    <property type="entry name" value="TAT_signal"/>
</dbReference>
<evidence type="ECO:0000313" key="1">
    <source>
        <dbReference type="EMBL" id="MDR7276682.1"/>
    </source>
</evidence>
<dbReference type="PROSITE" id="PS51257">
    <property type="entry name" value="PROKAR_LIPOPROTEIN"/>
    <property type="match status" value="1"/>
</dbReference>
<dbReference type="AlphaFoldDB" id="A0AAE3YP98"/>
<gene>
    <name evidence="1" type="ORF">J2S41_003460</name>
</gene>
<dbReference type="Proteomes" id="UP001183643">
    <property type="component" value="Unassembled WGS sequence"/>
</dbReference>
<name>A0AAE3YP98_9ACTN</name>
<dbReference type="InterPro" id="IPR050490">
    <property type="entry name" value="Bact_solute-bd_prot1"/>
</dbReference>
<comment type="caution">
    <text evidence="1">The sequence shown here is derived from an EMBL/GenBank/DDBJ whole genome shotgun (WGS) entry which is preliminary data.</text>
</comment>